<proteinExistence type="predicted"/>
<evidence type="ECO:0000313" key="2">
    <source>
        <dbReference type="EMBL" id="ABX12957.1"/>
    </source>
</evidence>
<dbReference type="STRING" id="436308.Nmar_1061"/>
<dbReference type="EnsemblBacteria" id="ABX12957">
    <property type="protein sequence ID" value="ABX12957"/>
    <property type="gene ID" value="Nmar_1061"/>
</dbReference>
<organism evidence="2 3">
    <name type="scientific">Nitrosopumilus maritimus (strain SCM1)</name>
    <dbReference type="NCBI Taxonomy" id="436308"/>
    <lineage>
        <taxon>Archaea</taxon>
        <taxon>Nitrososphaerota</taxon>
        <taxon>Nitrososphaeria</taxon>
        <taxon>Nitrosopumilales</taxon>
        <taxon>Nitrosopumilaceae</taxon>
        <taxon>Nitrosopumilus</taxon>
    </lineage>
</organism>
<accession>A9A4H9</accession>
<feature type="transmembrane region" description="Helical" evidence="1">
    <location>
        <begin position="9"/>
        <end position="26"/>
    </location>
</feature>
<dbReference type="eggNOG" id="arCOG01995">
    <property type="taxonomic scope" value="Archaea"/>
</dbReference>
<name>A9A4H9_NITMS</name>
<dbReference type="AlphaFoldDB" id="A9A4H9"/>
<evidence type="ECO:0000313" key="3">
    <source>
        <dbReference type="Proteomes" id="UP000000792"/>
    </source>
</evidence>
<gene>
    <name evidence="2" type="ordered locus">Nmar_1061</name>
</gene>
<keyword evidence="1" id="KW-0812">Transmembrane</keyword>
<keyword evidence="1" id="KW-1133">Transmembrane helix</keyword>
<dbReference type="Proteomes" id="UP000000792">
    <property type="component" value="Chromosome"/>
</dbReference>
<dbReference type="HOGENOM" id="CLU_1006920_0_0_2"/>
<evidence type="ECO:0000256" key="1">
    <source>
        <dbReference type="SAM" id="Phobius"/>
    </source>
</evidence>
<protein>
    <submittedName>
        <fullName evidence="2">Uncharacterized protein</fullName>
    </submittedName>
</protein>
<feature type="transmembrane region" description="Helical" evidence="1">
    <location>
        <begin position="116"/>
        <end position="134"/>
    </location>
</feature>
<dbReference type="EMBL" id="CP000866">
    <property type="protein sequence ID" value="ABX12957.1"/>
    <property type="molecule type" value="Genomic_DNA"/>
</dbReference>
<feature type="transmembrane region" description="Helical" evidence="1">
    <location>
        <begin position="146"/>
        <end position="168"/>
    </location>
</feature>
<dbReference type="KEGG" id="nmr:Nmar_1061"/>
<reference evidence="2 3" key="1">
    <citation type="journal article" date="2010" name="Proc. Natl. Acad. Sci. U.S.A.">
        <title>Nitrosopumilus maritimus genome reveals unique mechanisms for nitrification and autotrophy in globally distributed marine crenarchaea.</title>
        <authorList>
            <person name="Walker C.B."/>
            <person name="de la Torre J.R."/>
            <person name="Klotz M.G."/>
            <person name="Urakawa H."/>
            <person name="Pinel N."/>
            <person name="Arp D.J."/>
            <person name="Brochier-Armanet C."/>
            <person name="Chain P.S."/>
            <person name="Chan P.P."/>
            <person name="Gollabgir A."/>
            <person name="Hemp J."/>
            <person name="Hugler M."/>
            <person name="Karr E.A."/>
            <person name="Konneke M."/>
            <person name="Shin M."/>
            <person name="Lawton T.J."/>
            <person name="Lowe T."/>
            <person name="Martens-Habbena W."/>
            <person name="Sayavedra-Soto L.A."/>
            <person name="Lang D."/>
            <person name="Sievert S.M."/>
            <person name="Rosenzweig A.C."/>
            <person name="Manning G."/>
            <person name="Stahl D.A."/>
        </authorList>
    </citation>
    <scope>NUCLEOTIDE SEQUENCE [LARGE SCALE GENOMIC DNA]</scope>
    <source>
        <strain evidence="2 3">SCM1</strain>
    </source>
</reference>
<sequence length="276" mass="30668">MTFMNIKRVVWFFVFMGIYSLIFQIGSMSEPTREEVEVFMEEFENVTEDIDAIGLFVHNTTLSLPMFIPGIGVAWGLFSAWSTGYAFANIAAITPGLAETPAFSILYYSPYGFMEIVAYSLGISRGFILIVGIIKKNNLKSLLKPTGAEIAIVIGLLLAGGFLEHYMIESEGSNPEISKEDEPVTYSSELPKACDGVTSVETQLHPTGEECVKLLNEQIFVYCLSENNEDESIAQGCRAKALMQMDQNCKGNEQSPYNTCMMTELKQAYQNMVPNQ</sequence>
<keyword evidence="3" id="KW-1185">Reference proteome</keyword>
<keyword evidence="1" id="KW-0472">Membrane</keyword>
<dbReference type="InParanoid" id="A9A4H9"/>